<dbReference type="AlphaFoldDB" id="A4Y9J8"/>
<dbReference type="STRING" id="319224.Sputcn32_2914"/>
<dbReference type="Pfam" id="PF12787">
    <property type="entry name" value="EcsC"/>
    <property type="match status" value="1"/>
</dbReference>
<accession>A4Y9J8</accession>
<dbReference type="HOGENOM" id="CLU_1189241_0_0_6"/>
<proteinExistence type="predicted"/>
<reference evidence="1" key="1">
    <citation type="submission" date="2007-04" db="EMBL/GenBank/DDBJ databases">
        <title>Complete sequence of Shewanella putrefaciens CN-32.</title>
        <authorList>
            <consortium name="US DOE Joint Genome Institute"/>
            <person name="Copeland A."/>
            <person name="Lucas S."/>
            <person name="Lapidus A."/>
            <person name="Barry K."/>
            <person name="Detter J.C."/>
            <person name="Glavina del Rio T."/>
            <person name="Hammon N."/>
            <person name="Israni S."/>
            <person name="Dalin E."/>
            <person name="Tice H."/>
            <person name="Pitluck S."/>
            <person name="Chain P."/>
            <person name="Malfatti S."/>
            <person name="Shin M."/>
            <person name="Vergez L."/>
            <person name="Schmutz J."/>
            <person name="Larimer F."/>
            <person name="Land M."/>
            <person name="Hauser L."/>
            <person name="Kyrpides N."/>
            <person name="Mikhailova N."/>
            <person name="Romine M.F."/>
            <person name="Fredrickson J."/>
            <person name="Tiedje J."/>
            <person name="Richardson P."/>
        </authorList>
    </citation>
    <scope>NUCLEOTIDE SEQUENCE [LARGE SCALE GENOMIC DNA]</scope>
    <source>
        <strain evidence="1">CN-32</strain>
    </source>
</reference>
<dbReference type="InterPro" id="IPR024787">
    <property type="entry name" value="EcsC"/>
</dbReference>
<evidence type="ECO:0000313" key="1">
    <source>
        <dbReference type="EMBL" id="ABP76631.1"/>
    </source>
</evidence>
<sequence>MRNSHNEDTPALLKAVDLVIANPADIRDETLQLVDKFKKTHPNRSAEEIDKLAVDKIISNYSYYTAFSGGTTAVAGVIPGLGTALAVGGAATDAIVCMKYQIEMTMAIATVYGHNILKEESKRFCYIIAGLGAISEAAKKGGTEIGKKAVLRLVQANLKGATLQAVKEIFKQVGITFTKKSLERAIPFGIGVVIGVAANKALTLYVGHKAAEMLTPYI</sequence>
<organism evidence="1">
    <name type="scientific">Shewanella putrefaciens (strain CN-32 / ATCC BAA-453)</name>
    <dbReference type="NCBI Taxonomy" id="319224"/>
    <lineage>
        <taxon>Bacteria</taxon>
        <taxon>Pseudomonadati</taxon>
        <taxon>Pseudomonadota</taxon>
        <taxon>Gammaproteobacteria</taxon>
        <taxon>Alteromonadales</taxon>
        <taxon>Shewanellaceae</taxon>
        <taxon>Shewanella</taxon>
    </lineage>
</organism>
<evidence type="ECO:0008006" key="2">
    <source>
        <dbReference type="Google" id="ProtNLM"/>
    </source>
</evidence>
<dbReference type="eggNOG" id="COG3118">
    <property type="taxonomic scope" value="Bacteria"/>
</dbReference>
<protein>
    <recommendedName>
        <fullName evidence="2">EcsC family protein</fullName>
    </recommendedName>
</protein>
<gene>
    <name evidence="1" type="ordered locus">Sputcn32_2914</name>
</gene>
<dbReference type="EMBL" id="CP000681">
    <property type="protein sequence ID" value="ABP76631.1"/>
    <property type="molecule type" value="Genomic_DNA"/>
</dbReference>
<name>A4Y9J8_SHEPC</name>
<dbReference type="KEGG" id="spc:Sputcn32_2914"/>